<dbReference type="Pfam" id="PF20153">
    <property type="entry name" value="DUF6535"/>
    <property type="match status" value="1"/>
</dbReference>
<organism evidence="4 5">
    <name type="scientific">Sistotremastrum niveocremeum HHB9708</name>
    <dbReference type="NCBI Taxonomy" id="1314777"/>
    <lineage>
        <taxon>Eukaryota</taxon>
        <taxon>Fungi</taxon>
        <taxon>Dikarya</taxon>
        <taxon>Basidiomycota</taxon>
        <taxon>Agaricomycotina</taxon>
        <taxon>Agaricomycetes</taxon>
        <taxon>Sistotremastrales</taxon>
        <taxon>Sistotremastraceae</taxon>
        <taxon>Sertulicium</taxon>
        <taxon>Sertulicium niveocremeum</taxon>
    </lineage>
</organism>
<feature type="compositionally biased region" description="Basic residues" evidence="1">
    <location>
        <begin position="1"/>
        <end position="14"/>
    </location>
</feature>
<evidence type="ECO:0000259" key="3">
    <source>
        <dbReference type="Pfam" id="PF20153"/>
    </source>
</evidence>
<evidence type="ECO:0000313" key="4">
    <source>
        <dbReference type="EMBL" id="KZS92053.1"/>
    </source>
</evidence>
<keyword evidence="5" id="KW-1185">Reference proteome</keyword>
<feature type="transmembrane region" description="Helical" evidence="2">
    <location>
        <begin position="301"/>
        <end position="322"/>
    </location>
</feature>
<feature type="region of interest" description="Disordered" evidence="1">
    <location>
        <begin position="1"/>
        <end position="30"/>
    </location>
</feature>
<sequence>MTKRKGYSTIRRNHSGPEQGDGPPGFPVRSKRNIGFTTVAEETVSYSIVDRKKANRDAPSAFTSLGSKQGYINSSIDRLGLRIPGDEQPEHCGGKFVIILQIFGLTEFMKAAYYSHANRIAERRKNFKLKLARAKAAASSAESEHEDKWLASTLSTLATLAMADTEHPKTPLTVPAAANGDLGSKFDTMIGLMQQQNQIMADQGKTLKDHSTMLETLKTDALKKDGDERALDDQAMEGRSLKDRLTWNVLRKEANVETKEKVDEWKDLMQLSLVFAFTSVTTSSSSQSLSKPTLPPLSTQFVALFFYLALIVSILNAVLCVLGMQWASRLLATPVGKDDLERTLAHEKRRALAEGKLLPLMGVLFWTLLLSIGFFIVGLLIQLWALSFSCNKPSFVLIFGAAYATALSMIILGVILATTYHAAITKNSPFESPLSAALRPALQWFKLSDQNKCVEREFAEGLKEKTVDQLVRAEEQDTDTVKALKTYARLVLNTTDAEVLERAVPSFEIGEWYSVRDTLWDVFLAVRERFLATDTSFRVKDTVHKQLVYFVEWGGWRRDRGLWKENLEGNAITEWCRDQCKDRVQKFPEYRRQFFPAWVFFTSLDPDNSDLRGLMSDSIFGSESYEHCVGRVLSSFDRTRELGDPIDAREDVFWWAVWTCGYLLKDGRSDVITLIVDMGGRSSILRSLVPSQHELMDWDFINEVVAFIIRGNEVAVLEEMAEFFSTLLDIKPVGGELRVIEFLGSLQSCPYPQSFPPLSLNDSALTVALQRDRAKFYLEPHRGLVALPPPSPEELRNLLDDLQSYQHNRASEDLEKNFINAVIECDYLSREGRQAEIKVFLSQFDRVPLLRLVLQNPHFSGQRISSLIRVIIEPNELECIGAAPAMLANIPPIARSDGDLPVLAFLAALIPFLPPDYIVPPDFNLSQTITLFMQNDLNKQTWRKNSDTLMHYLDRGAIETSSDVNSVRRFLNLCRDPYDDVFAWWSRDHRTGDHTRDRALELLAQLDASREGLAQPASEADLVMDTANIPAPVETETVDHKESPPHQNWPVFGRWIGELWRGKRRAREPSQTQSATPIYARLNFEAWLKLLESEDWYYGEDS</sequence>
<gene>
    <name evidence="4" type="ORF">SISNIDRAFT_467283</name>
</gene>
<keyword evidence="2" id="KW-0812">Transmembrane</keyword>
<accession>A0A164T3T9</accession>
<dbReference type="OrthoDB" id="3235960at2759"/>
<reference evidence="4 5" key="1">
    <citation type="journal article" date="2016" name="Mol. Biol. Evol.">
        <title>Comparative Genomics of Early-Diverging Mushroom-Forming Fungi Provides Insights into the Origins of Lignocellulose Decay Capabilities.</title>
        <authorList>
            <person name="Nagy L.G."/>
            <person name="Riley R."/>
            <person name="Tritt A."/>
            <person name="Adam C."/>
            <person name="Daum C."/>
            <person name="Floudas D."/>
            <person name="Sun H."/>
            <person name="Yadav J.S."/>
            <person name="Pangilinan J."/>
            <person name="Larsson K.H."/>
            <person name="Matsuura K."/>
            <person name="Barry K."/>
            <person name="Labutti K."/>
            <person name="Kuo R."/>
            <person name="Ohm R.A."/>
            <person name="Bhattacharya S.S."/>
            <person name="Shirouzu T."/>
            <person name="Yoshinaga Y."/>
            <person name="Martin F.M."/>
            <person name="Grigoriev I.V."/>
            <person name="Hibbett D.S."/>
        </authorList>
    </citation>
    <scope>NUCLEOTIDE SEQUENCE [LARGE SCALE GENOMIC DNA]</scope>
    <source>
        <strain evidence="4 5">HHB9708</strain>
    </source>
</reference>
<evidence type="ECO:0000256" key="1">
    <source>
        <dbReference type="SAM" id="MobiDB-lite"/>
    </source>
</evidence>
<protein>
    <recommendedName>
        <fullName evidence="3">DUF6535 domain-containing protein</fullName>
    </recommendedName>
</protein>
<dbReference type="EMBL" id="KV419412">
    <property type="protein sequence ID" value="KZS92053.1"/>
    <property type="molecule type" value="Genomic_DNA"/>
</dbReference>
<feature type="domain" description="DUF6535" evidence="3">
    <location>
        <begin position="280"/>
        <end position="385"/>
    </location>
</feature>
<evidence type="ECO:0000256" key="2">
    <source>
        <dbReference type="SAM" id="Phobius"/>
    </source>
</evidence>
<proteinExistence type="predicted"/>
<keyword evidence="2" id="KW-0472">Membrane</keyword>
<feature type="transmembrane region" description="Helical" evidence="2">
    <location>
        <begin position="395"/>
        <end position="417"/>
    </location>
</feature>
<dbReference type="AlphaFoldDB" id="A0A164T3T9"/>
<keyword evidence="2" id="KW-1133">Transmembrane helix</keyword>
<feature type="transmembrane region" description="Helical" evidence="2">
    <location>
        <begin position="357"/>
        <end position="383"/>
    </location>
</feature>
<dbReference type="Proteomes" id="UP000076722">
    <property type="component" value="Unassembled WGS sequence"/>
</dbReference>
<dbReference type="STRING" id="1314777.A0A164T3T9"/>
<dbReference type="InterPro" id="IPR045338">
    <property type="entry name" value="DUF6535"/>
</dbReference>
<evidence type="ECO:0000313" key="5">
    <source>
        <dbReference type="Proteomes" id="UP000076722"/>
    </source>
</evidence>
<name>A0A164T3T9_9AGAM</name>